<dbReference type="AlphaFoldDB" id="A0A845SLY7"/>
<organism evidence="2 3">
    <name type="scientific">Acerihabitans arboris</name>
    <dbReference type="NCBI Taxonomy" id="2691583"/>
    <lineage>
        <taxon>Bacteria</taxon>
        <taxon>Pseudomonadati</taxon>
        <taxon>Pseudomonadota</taxon>
        <taxon>Gammaproteobacteria</taxon>
        <taxon>Enterobacterales</taxon>
        <taxon>Pectobacteriaceae</taxon>
        <taxon>Acerihabitans</taxon>
    </lineage>
</organism>
<protein>
    <submittedName>
        <fullName evidence="2">Uncharacterized protein</fullName>
    </submittedName>
</protein>
<dbReference type="Proteomes" id="UP000461443">
    <property type="component" value="Unassembled WGS sequence"/>
</dbReference>
<evidence type="ECO:0000313" key="2">
    <source>
        <dbReference type="EMBL" id="NDL63588.1"/>
    </source>
</evidence>
<proteinExistence type="predicted"/>
<sequence length="447" mass="50591">MLDFQLSGITLHRNSITRHDECAEIKNGEEHCDQRIFNENIDFTKPIFQTKHCALQNAFHPPPEEDYLSLCVKGCVEDGSAHALRPTSYIHQVAASRNTRERGIFNFMLNHWLQLLKEDINDEIKKKLSSLVRLFLYEHEISHYSGSPAEHALPCAQQAVLPGELRPIVSAGNLIDRTLLDTLIYLLLKKDDTYHCTSSLIYKCQSKANLNALPKHLREAADKSLSLAQKKLGMLTIGQKLIIPLLTLNSEKEESCSPDGHFSAVLAVKKPQGFEFNIFDSNDPNEENKEKEILIDRLIETSSSNEIRYFGRQFQFNNDCAIHTYNFFRLCIYAPAQTVSSAENMHALLNNYIKNIERLNELLEGNTAATSQLLRILFVLDGIKSGYRQGLVDDPQLLCLIYGVDEPTGPDTVAINRSASLWQRLRRGSSLTSRPWKKRSTSDASAT</sequence>
<gene>
    <name evidence="2" type="ORF">GRH90_12625</name>
</gene>
<dbReference type="EMBL" id="WUBS01000008">
    <property type="protein sequence ID" value="NDL63588.1"/>
    <property type="molecule type" value="Genomic_DNA"/>
</dbReference>
<dbReference type="RefSeq" id="WP_162366307.1">
    <property type="nucleotide sequence ID" value="NZ_WUBS01000008.1"/>
</dbReference>
<keyword evidence="1" id="KW-0175">Coiled coil</keyword>
<accession>A0A845SLY7</accession>
<comment type="caution">
    <text evidence="2">The sequence shown here is derived from an EMBL/GenBank/DDBJ whole genome shotgun (WGS) entry which is preliminary data.</text>
</comment>
<name>A0A845SLY7_9GAMM</name>
<keyword evidence="3" id="KW-1185">Reference proteome</keyword>
<evidence type="ECO:0000256" key="1">
    <source>
        <dbReference type="SAM" id="Coils"/>
    </source>
</evidence>
<reference evidence="2 3" key="2">
    <citation type="submission" date="2020-02" db="EMBL/GenBank/DDBJ databases">
        <title>The new genus of Enterobacteriales.</title>
        <authorList>
            <person name="Kim I.S."/>
        </authorList>
    </citation>
    <scope>NUCLEOTIDE SEQUENCE [LARGE SCALE GENOMIC DNA]</scope>
    <source>
        <strain evidence="2 3">SAP-6</strain>
    </source>
</reference>
<reference evidence="2 3" key="1">
    <citation type="submission" date="2019-12" db="EMBL/GenBank/DDBJ databases">
        <authorList>
            <person name="Lee S.D."/>
        </authorList>
    </citation>
    <scope>NUCLEOTIDE SEQUENCE [LARGE SCALE GENOMIC DNA]</scope>
    <source>
        <strain evidence="2 3">SAP-6</strain>
    </source>
</reference>
<evidence type="ECO:0000313" key="3">
    <source>
        <dbReference type="Proteomes" id="UP000461443"/>
    </source>
</evidence>
<feature type="coiled-coil region" evidence="1">
    <location>
        <begin position="342"/>
        <end position="369"/>
    </location>
</feature>